<keyword evidence="7" id="KW-1185">Reference proteome</keyword>
<dbReference type="GO" id="GO:0005737">
    <property type="term" value="C:cytoplasm"/>
    <property type="evidence" value="ECO:0007669"/>
    <property type="project" value="TreeGrafter"/>
</dbReference>
<dbReference type="InterPro" id="IPR055408">
    <property type="entry name" value="HEAT_MROH2B-like"/>
</dbReference>
<dbReference type="InterPro" id="IPR048465">
    <property type="entry name" value="Maestro-like_HEAT"/>
</dbReference>
<dbReference type="SUPFAM" id="SSF48371">
    <property type="entry name" value="ARM repeat"/>
    <property type="match status" value="1"/>
</dbReference>
<dbReference type="Proteomes" id="UP000198323">
    <property type="component" value="Unassembled WGS sequence"/>
</dbReference>
<proteinExistence type="predicted"/>
<keyword evidence="1" id="KW-0677">Repeat</keyword>
<evidence type="ECO:0000259" key="5">
    <source>
        <dbReference type="Pfam" id="PF23227"/>
    </source>
</evidence>
<dbReference type="EMBL" id="MCFN01002234">
    <property type="protein sequence ID" value="OXB52706.1"/>
    <property type="molecule type" value="Genomic_DNA"/>
</dbReference>
<dbReference type="InterPro" id="IPR055406">
    <property type="entry name" value="HEAT_Maestro"/>
</dbReference>
<feature type="region of interest" description="Disordered" evidence="2">
    <location>
        <begin position="879"/>
        <end position="902"/>
    </location>
</feature>
<evidence type="ECO:0000256" key="1">
    <source>
        <dbReference type="ARBA" id="ARBA00022737"/>
    </source>
</evidence>
<evidence type="ECO:0000256" key="2">
    <source>
        <dbReference type="SAM" id="MobiDB-lite"/>
    </source>
</evidence>
<evidence type="ECO:0000313" key="6">
    <source>
        <dbReference type="EMBL" id="OXB52706.1"/>
    </source>
</evidence>
<dbReference type="AlphaFoldDB" id="A0A226MBR9"/>
<evidence type="ECO:0000259" key="3">
    <source>
        <dbReference type="Pfam" id="PF21047"/>
    </source>
</evidence>
<name>A0A226MBR9_CALSU</name>
<feature type="domain" description="Maestro-like HEAT-repeats" evidence="3">
    <location>
        <begin position="236"/>
        <end position="444"/>
    </location>
</feature>
<comment type="caution">
    <text evidence="6">The sequence shown here is derived from an EMBL/GenBank/DDBJ whole genome shotgun (WGS) entry which is preliminary data.</text>
</comment>
<accession>A0A226MBR9</accession>
<dbReference type="Pfam" id="PF21047">
    <property type="entry name" value="HEAT_Maestro"/>
    <property type="match status" value="1"/>
</dbReference>
<evidence type="ECO:0000313" key="7">
    <source>
        <dbReference type="Proteomes" id="UP000198323"/>
    </source>
</evidence>
<dbReference type="Pfam" id="PF23227">
    <property type="entry name" value="HEAT_MROH2B_C"/>
    <property type="match status" value="1"/>
</dbReference>
<feature type="compositionally biased region" description="Low complexity" evidence="2">
    <location>
        <begin position="23"/>
        <end position="35"/>
    </location>
</feature>
<dbReference type="PANTHER" id="PTHR23120:SF42">
    <property type="entry name" value="MAESTRO HEAT-LIKE REPEAT FAMILY MEMBER 3"/>
    <property type="match status" value="1"/>
</dbReference>
<feature type="domain" description="Maestro/Maestro-like HEAT-repeats" evidence="5">
    <location>
        <begin position="669"/>
        <end position="879"/>
    </location>
</feature>
<feature type="domain" description="MROH2B-like HEAT-repeats" evidence="4">
    <location>
        <begin position="50"/>
        <end position="173"/>
    </location>
</feature>
<sequence>MASHTPRPQEGPDTVCEMKPLQGPSASGVSASVASPQEEDPMSCIHACCMHKPEAEAQKLRFLACVQAACEAALQDSEAVLLVYAPKVVELIEELLKEEPAKRLDTELKQQAMSALAAMSRAQLLPEERKSSLLHACLGSVLLLPCHKNMESQDAALYIKTMEALHHLLQVLVGSAGNFVLLELQNILELLLPFTTCKQAAVEKRAVVCITRLLAFSNTCSLPKMCNCLKEAKVFQQHECFEDQRFSLLGKLSGHLILCCTSTDMGTRHEAMEAVHQLFAFISTTERSLVQKDPKELWLQECQQILLQQKISQEKRARNIFELLLKCLLCPERVDIFLTAVQSMAATSLHSTTLAAHVVDVLAAEAQFTPEQLHRIVKVIYSSLPAIKSKRALKSLNRVLLRMASKQPREMARSMLASSPTCTSVAITMWRAMLLKPMTMRKVLQELLGALRNHRLLNVSLDTKDQTRVLALAVSSSLMQLSLNPHSPSIWDGKLGDRARMLSGCFLQAARHLSEIFQLPLALKEAETIFPQLFLALLCQVSFSTQLTLQEVKIFWKEHQHNQLTPMRSAVQSLKVLLGHVGFQRQVEAIQEQGGWDMLLSTMTHLQGVQVVARVMSELPGALRGSIFHHLVELLSTRSCCQDMVPMVCLIEMLECADLEEELQSVVKIFHTCLQSQSEAMQHLVLRGILQLSKRQDMAETMISFLQWIMEQDLQDADSNIRATVLLILGNLLQFLEGELSFFSLELMGKLPALFNDESSMVRQLSFHLFLNTLSLVERSEKKKMRKEVYRSLLPLCLHLHDEEECVAEASQKALLGAARFLRWRRLEHLVQTAQFQQIGECMLAKRRKSAAQDYLGQSLLYLQSQQEPLRQEAVRFIGEPPDRGSPIPSPRCCAPGSSWGR</sequence>
<dbReference type="OrthoDB" id="9117728at2759"/>
<dbReference type="Pfam" id="PF23210">
    <property type="entry name" value="HEAT_Maestro_2"/>
    <property type="match status" value="1"/>
</dbReference>
<dbReference type="InterPro" id="IPR016024">
    <property type="entry name" value="ARM-type_fold"/>
</dbReference>
<gene>
    <name evidence="6" type="ORF">ASZ78_009099</name>
</gene>
<feature type="region of interest" description="Disordered" evidence="2">
    <location>
        <begin position="1"/>
        <end position="35"/>
    </location>
</feature>
<organism evidence="6 7">
    <name type="scientific">Callipepla squamata</name>
    <name type="common">Scaled quail</name>
    <dbReference type="NCBI Taxonomy" id="9009"/>
    <lineage>
        <taxon>Eukaryota</taxon>
        <taxon>Metazoa</taxon>
        <taxon>Chordata</taxon>
        <taxon>Craniata</taxon>
        <taxon>Vertebrata</taxon>
        <taxon>Euteleostomi</taxon>
        <taxon>Archelosauria</taxon>
        <taxon>Archosauria</taxon>
        <taxon>Dinosauria</taxon>
        <taxon>Saurischia</taxon>
        <taxon>Theropoda</taxon>
        <taxon>Coelurosauria</taxon>
        <taxon>Aves</taxon>
        <taxon>Neognathae</taxon>
        <taxon>Galloanserae</taxon>
        <taxon>Galliformes</taxon>
        <taxon>Odontophoridae</taxon>
        <taxon>Callipepla</taxon>
    </lineage>
</organism>
<protein>
    <submittedName>
        <fullName evidence="6">Uncharacterized protein</fullName>
    </submittedName>
</protein>
<dbReference type="PANTHER" id="PTHR23120">
    <property type="entry name" value="MAESTRO-RELATED HEAT DOMAIN-CONTAINING"/>
    <property type="match status" value="1"/>
</dbReference>
<evidence type="ECO:0000259" key="4">
    <source>
        <dbReference type="Pfam" id="PF23210"/>
    </source>
</evidence>
<reference evidence="6 7" key="1">
    <citation type="submission" date="2016-07" db="EMBL/GenBank/DDBJ databases">
        <title>Disparate Historic Effective Population Sizes Predicted by Modern Levels of Genome Diversity for the Scaled Quail (Callipepla squamata) and the Northern Bobwhite (Colinus virginianus): Inferences from First and Second Generation Draft Genome Assemblies for Sympatric New World Quail.</title>
        <authorList>
            <person name="Oldeschulte D.L."/>
            <person name="Halley Y.A."/>
            <person name="Bhattarai E.K."/>
            <person name="Brashear W.A."/>
            <person name="Hill J."/>
            <person name="Metz R.P."/>
            <person name="Johnson C.D."/>
            <person name="Rollins D."/>
            <person name="Peterson M.J."/>
            <person name="Bickhart D.M."/>
            <person name="Decker J.E."/>
            <person name="Seabury C.M."/>
        </authorList>
    </citation>
    <scope>NUCLEOTIDE SEQUENCE [LARGE SCALE GENOMIC DNA]</scope>
    <source>
        <strain evidence="6 7">Texas</strain>
        <tissue evidence="6">Leg muscle</tissue>
    </source>
</reference>
<dbReference type="InterPro" id="IPR045206">
    <property type="entry name" value="Maestro_heat-like_prot"/>
</dbReference>